<evidence type="ECO:0000256" key="1">
    <source>
        <dbReference type="SAM" id="MobiDB-lite"/>
    </source>
</evidence>
<dbReference type="AlphaFoldDB" id="A0A9E5MKP2"/>
<feature type="region of interest" description="Disordered" evidence="1">
    <location>
        <begin position="164"/>
        <end position="271"/>
    </location>
</feature>
<dbReference type="EMBL" id="VIKT02000014">
    <property type="protein sequence ID" value="NHF63364.1"/>
    <property type="molecule type" value="Genomic_DNA"/>
</dbReference>
<gene>
    <name evidence="3" type="ORF">FK219_008955</name>
</gene>
<keyword evidence="4" id="KW-1185">Reference proteome</keyword>
<evidence type="ECO:0000313" key="3">
    <source>
        <dbReference type="EMBL" id="NHF63364.1"/>
    </source>
</evidence>
<name>A0A9E5MKP2_9MICO</name>
<comment type="caution">
    <text evidence="3">The sequence shown here is derived from an EMBL/GenBank/DDBJ whole genome shotgun (WGS) entry which is preliminary data.</text>
</comment>
<dbReference type="Proteomes" id="UP000818266">
    <property type="component" value="Unassembled WGS sequence"/>
</dbReference>
<evidence type="ECO:0000256" key="2">
    <source>
        <dbReference type="SAM" id="Phobius"/>
    </source>
</evidence>
<keyword evidence="2" id="KW-0472">Membrane</keyword>
<organism evidence="3 4">
    <name type="scientific">Microcella pacifica</name>
    <dbReference type="NCBI Taxonomy" id="2591847"/>
    <lineage>
        <taxon>Bacteria</taxon>
        <taxon>Bacillati</taxon>
        <taxon>Actinomycetota</taxon>
        <taxon>Actinomycetes</taxon>
        <taxon>Micrococcales</taxon>
        <taxon>Microbacteriaceae</taxon>
        <taxon>Microcella</taxon>
    </lineage>
</organism>
<feature type="compositionally biased region" description="Low complexity" evidence="1">
    <location>
        <begin position="223"/>
        <end position="244"/>
    </location>
</feature>
<sequence length="271" mass="28676">MTWGNDVVQWWASDEGWRVLTGAIIPGLAILVAGVIAALIARGSTKRLLKHHDRDALTSAVGAFVLAGRTAAAWHDHSDTERRHVDELISEAETRLRLLPIPGAALAANWATHQLESMKGHSSGFRFQAQQTLGDYRDALIAWSQKPRAAKKLFGADLERWRYETDETAEPPAEAPSVPASAYASASASSSAEAAPEPSPLTTPPSASVLPEPPATTGPVRDPALAAALAAAPPPSTRTAASPAIVDDAEDAPRPMAASVVRERIDSTDHD</sequence>
<reference evidence="3 4" key="1">
    <citation type="submission" date="2020-03" db="EMBL/GenBank/DDBJ databases">
        <title>Chryseoglobus sp. isolated from a deep-sea seamount.</title>
        <authorList>
            <person name="Zhang D.-C."/>
        </authorList>
    </citation>
    <scope>NUCLEOTIDE SEQUENCE [LARGE SCALE GENOMIC DNA]</scope>
    <source>
        <strain evidence="3 4">KN1116</strain>
    </source>
</reference>
<feature type="transmembrane region" description="Helical" evidence="2">
    <location>
        <begin position="20"/>
        <end position="41"/>
    </location>
</feature>
<feature type="compositionally biased region" description="Basic and acidic residues" evidence="1">
    <location>
        <begin position="261"/>
        <end position="271"/>
    </location>
</feature>
<protein>
    <submittedName>
        <fullName evidence="3">Uncharacterized protein</fullName>
    </submittedName>
</protein>
<evidence type="ECO:0000313" key="4">
    <source>
        <dbReference type="Proteomes" id="UP000818266"/>
    </source>
</evidence>
<proteinExistence type="predicted"/>
<keyword evidence="2" id="KW-1133">Transmembrane helix</keyword>
<feature type="compositionally biased region" description="Low complexity" evidence="1">
    <location>
        <begin position="170"/>
        <end position="196"/>
    </location>
</feature>
<dbReference type="RefSeq" id="WP_152583770.1">
    <property type="nucleotide sequence ID" value="NZ_VIKT02000014.1"/>
</dbReference>
<accession>A0A9E5MKP2</accession>
<dbReference type="OrthoDB" id="5125431at2"/>
<keyword evidence="2" id="KW-0812">Transmembrane</keyword>